<dbReference type="AlphaFoldDB" id="A0A328Q700"/>
<sequence length="162" mass="18393">MSVLVTYSSNNKIKIVSEFIANRIDADSIEIKDLKRKNGFFNNIRNNYNAICLNKTEISPEVIDFTNYNLILLGTPSTCGNPSPAILTLIDNCNFKNKDVIIYTTTNSKQGTGVLNELKKRVEIRGGRIINSFIVRVNDKSNDELIRNTLKVLYELDLEIYI</sequence>
<comment type="caution">
    <text evidence="1">The sequence shown here is derived from an EMBL/GenBank/DDBJ whole genome shotgun (WGS) entry which is preliminary data.</text>
</comment>
<dbReference type="EMBL" id="NGJK01000026">
    <property type="protein sequence ID" value="RAP03416.1"/>
    <property type="molecule type" value="Genomic_DNA"/>
</dbReference>
<dbReference type="GeneID" id="3854807"/>
<dbReference type="SUPFAM" id="SSF52218">
    <property type="entry name" value="Flavoproteins"/>
    <property type="match status" value="1"/>
</dbReference>
<protein>
    <recommendedName>
        <fullName evidence="3">Flavodoxin-like domain-containing protein</fullName>
    </recommendedName>
</protein>
<evidence type="ECO:0008006" key="3">
    <source>
        <dbReference type="Google" id="ProtNLM"/>
    </source>
</evidence>
<name>A0A328Q700_9EURY</name>
<dbReference type="Gene3D" id="3.40.50.360">
    <property type="match status" value="1"/>
</dbReference>
<accession>A0A328Q700</accession>
<proteinExistence type="predicted"/>
<organism evidence="1 2">
    <name type="scientific">Methanosphaera stadtmanae</name>
    <dbReference type="NCBI Taxonomy" id="2317"/>
    <lineage>
        <taxon>Archaea</taxon>
        <taxon>Methanobacteriati</taxon>
        <taxon>Methanobacteriota</taxon>
        <taxon>Methanomada group</taxon>
        <taxon>Methanobacteria</taxon>
        <taxon>Methanobacteriales</taxon>
        <taxon>Methanobacteriaceae</taxon>
        <taxon>Methanosphaera</taxon>
    </lineage>
</organism>
<dbReference type="InterPro" id="IPR029039">
    <property type="entry name" value="Flavoprotein-like_sf"/>
</dbReference>
<dbReference type="RefSeq" id="WP_011406155.1">
    <property type="nucleotide sequence ID" value="NZ_CATZNA010000043.1"/>
</dbReference>
<gene>
    <name evidence="1" type="ORF">CA615_02670</name>
</gene>
<dbReference type="OMA" id="ATELHND"/>
<evidence type="ECO:0000313" key="1">
    <source>
        <dbReference type="EMBL" id="RAP03416.1"/>
    </source>
</evidence>
<evidence type="ECO:0000313" key="2">
    <source>
        <dbReference type="Proteomes" id="UP000248557"/>
    </source>
</evidence>
<reference evidence="1 2" key="1">
    <citation type="submission" date="2017-05" db="EMBL/GenBank/DDBJ databases">
        <title>Host range expansion of the Methanosphaera genus to humans and monogastric animals involves recent and extensive reduction in genome content.</title>
        <authorList>
            <person name="Hoedt E.C."/>
            <person name="Volmer J.G."/>
            <person name="Parks D.H."/>
            <person name="Rosewarne C.P."/>
            <person name="Denman S.E."/>
            <person name="Mcsweeney C.S."/>
            <person name="O Cuiv P."/>
            <person name="Hugenholtz P."/>
            <person name="Tyson G.W."/>
            <person name="Morrison M."/>
        </authorList>
    </citation>
    <scope>NUCLEOTIDE SEQUENCE [LARGE SCALE GENOMIC DNA]</scope>
    <source>
        <strain evidence="1 2">PA5</strain>
    </source>
</reference>
<dbReference type="Proteomes" id="UP000248557">
    <property type="component" value="Unassembled WGS sequence"/>
</dbReference>